<protein>
    <submittedName>
        <fullName evidence="1">Uncharacterized protein</fullName>
    </submittedName>
</protein>
<dbReference type="EMBL" id="CP000572">
    <property type="protein sequence ID" value="ABN90401.1"/>
    <property type="molecule type" value="Genomic_DNA"/>
</dbReference>
<evidence type="ECO:0000313" key="2">
    <source>
        <dbReference type="Proteomes" id="UP000006738"/>
    </source>
</evidence>
<proteinExistence type="predicted"/>
<dbReference type="AlphaFoldDB" id="A3P0Z9"/>
<organism evidence="1 2">
    <name type="scientific">Burkholderia pseudomallei (strain 1106a)</name>
    <dbReference type="NCBI Taxonomy" id="357348"/>
    <lineage>
        <taxon>Bacteria</taxon>
        <taxon>Pseudomonadati</taxon>
        <taxon>Pseudomonadota</taxon>
        <taxon>Betaproteobacteria</taxon>
        <taxon>Burkholderiales</taxon>
        <taxon>Burkholderiaceae</taxon>
        <taxon>Burkholderia</taxon>
        <taxon>pseudomallei group</taxon>
    </lineage>
</organism>
<gene>
    <name evidence="1" type="ordered locus">BURPS1106A_4052</name>
</gene>
<dbReference type="HOGENOM" id="CLU_3248413_0_0_4"/>
<reference evidence="1 2" key="1">
    <citation type="submission" date="2007-02" db="EMBL/GenBank/DDBJ databases">
        <authorList>
            <person name="DeShazer D."/>
            <person name="Woods D.E."/>
            <person name="Nierman W.C."/>
        </authorList>
    </citation>
    <scope>NUCLEOTIDE SEQUENCE [LARGE SCALE GENOMIC DNA]</scope>
    <source>
        <strain evidence="1 2">1106a</strain>
    </source>
</reference>
<dbReference type="KEGG" id="bpl:BURPS1106A_4052"/>
<sequence length="42" mass="4709">MMRKIREFLASDDSCKVCVFDRSASVERPLPCPVPVRAAAQK</sequence>
<name>A3P0Z9_BURP0</name>
<evidence type="ECO:0000313" key="1">
    <source>
        <dbReference type="EMBL" id="ABN90401.1"/>
    </source>
</evidence>
<dbReference type="Proteomes" id="UP000006738">
    <property type="component" value="Chromosome I"/>
</dbReference>
<accession>A3P0Z9</accession>